<reference evidence="9" key="1">
    <citation type="journal article" date="2023" name="G3 (Bethesda)">
        <title>A reference genome for the long-term kleptoplast-retaining sea slug Elysia crispata morphotype clarki.</title>
        <authorList>
            <person name="Eastman K.E."/>
            <person name="Pendleton A.L."/>
            <person name="Shaikh M.A."/>
            <person name="Suttiyut T."/>
            <person name="Ogas R."/>
            <person name="Tomko P."/>
            <person name="Gavelis G."/>
            <person name="Widhalm J.R."/>
            <person name="Wisecaver J.H."/>
        </authorList>
    </citation>
    <scope>NUCLEOTIDE SEQUENCE</scope>
    <source>
        <strain evidence="9">ECLA1</strain>
    </source>
</reference>
<evidence type="ECO:0000259" key="8">
    <source>
        <dbReference type="PROSITE" id="PS51987"/>
    </source>
</evidence>
<comment type="caution">
    <text evidence="9">The sequence shown here is derived from an EMBL/GenBank/DDBJ whole genome shotgun (WGS) entry which is preliminary data.</text>
</comment>
<sequence length="485" mass="54239">MFLSRVRALPTFLESKLELSTSRRVSTGSVPKAREPLSAPALGLKMASISEEYDFVELRVYDIHGNARGRMVTRSAVTDVMKKGIGLSGSFRFLGVKGQSSIHLKPPDYVLTKYYRLMPHLETLKPYQPYHRDASSHKKIAAVLCELRCLDGTLETGMPREATLALLQQLQEEFGLTIRSTFEVEFGIRHAKTAKTFAHEAKFASTAVLHNEGDILFDFVETMQGIDVKIDTLLAEYGSGQFEVTCHITEGIEACDMIAEFKTASHIYLKRKGLDVVFMTCVEPQIGCSNGFHFNFSIWNSEGRNIFADPDDPETLSEFGRYWLAGMVHHSPAMLALSSPTINCYRRVGFYAGPMFANWSLDRKGSFCLKVEAGGNVYIENRLPSSACNPYLVLASTLAAGMDGVRRKLELPPPGDESTRLPATLEEAVDALEADTSLTEALGEGVMQMFIYTKRTFELDEFKAFGQLSDEEMLLKEKEYYYHPL</sequence>
<evidence type="ECO:0000256" key="3">
    <source>
        <dbReference type="ARBA" id="ARBA00038790"/>
    </source>
</evidence>
<evidence type="ECO:0000313" key="9">
    <source>
        <dbReference type="EMBL" id="KAK3789923.1"/>
    </source>
</evidence>
<dbReference type="GO" id="GO:0005737">
    <property type="term" value="C:cytoplasm"/>
    <property type="evidence" value="ECO:0007669"/>
    <property type="project" value="TreeGrafter"/>
</dbReference>
<proteinExistence type="inferred from homology"/>
<dbReference type="GO" id="GO:0006542">
    <property type="term" value="P:glutamine biosynthetic process"/>
    <property type="evidence" value="ECO:0007669"/>
    <property type="project" value="InterPro"/>
</dbReference>
<comment type="function">
    <text evidence="2">May act as a component of the cytoskeleton or as a chaperone for the reorganization of intermediate filament proteins during terminal differentiation in the lens. Does not seem to have enzymatic activity.</text>
</comment>
<dbReference type="SUPFAM" id="SSF55931">
    <property type="entry name" value="Glutamine synthetase/guanido kinase"/>
    <property type="match status" value="1"/>
</dbReference>
<dbReference type="GO" id="GO:0016020">
    <property type="term" value="C:membrane"/>
    <property type="evidence" value="ECO:0007669"/>
    <property type="project" value="TreeGrafter"/>
</dbReference>
<dbReference type="Pfam" id="PF00120">
    <property type="entry name" value="Gln-synt_C"/>
    <property type="match status" value="1"/>
</dbReference>
<evidence type="ECO:0000256" key="6">
    <source>
        <dbReference type="PROSITE-ProRule" id="PRU01331"/>
    </source>
</evidence>
<dbReference type="Proteomes" id="UP001283361">
    <property type="component" value="Unassembled WGS sequence"/>
</dbReference>
<organism evidence="9 10">
    <name type="scientific">Elysia crispata</name>
    <name type="common">lettuce slug</name>
    <dbReference type="NCBI Taxonomy" id="231223"/>
    <lineage>
        <taxon>Eukaryota</taxon>
        <taxon>Metazoa</taxon>
        <taxon>Spiralia</taxon>
        <taxon>Lophotrochozoa</taxon>
        <taxon>Mollusca</taxon>
        <taxon>Gastropoda</taxon>
        <taxon>Heterobranchia</taxon>
        <taxon>Euthyneura</taxon>
        <taxon>Panpulmonata</taxon>
        <taxon>Sacoglossa</taxon>
        <taxon>Placobranchoidea</taxon>
        <taxon>Plakobranchidae</taxon>
        <taxon>Elysia</taxon>
    </lineage>
</organism>
<evidence type="ECO:0000256" key="1">
    <source>
        <dbReference type="ARBA" id="ARBA00009897"/>
    </source>
</evidence>
<dbReference type="InterPro" id="IPR008146">
    <property type="entry name" value="Gln_synth_cat_dom"/>
</dbReference>
<protein>
    <recommendedName>
        <fullName evidence="4">Lengsin</fullName>
    </recommendedName>
    <alternativeName>
        <fullName evidence="5">Glutamate-ammonia ligase domain-containing protein 1</fullName>
    </alternativeName>
</protein>
<evidence type="ECO:0000256" key="2">
    <source>
        <dbReference type="ARBA" id="ARBA00037583"/>
    </source>
</evidence>
<dbReference type="AlphaFoldDB" id="A0AAE1ALL0"/>
<feature type="domain" description="GS catalytic" evidence="8">
    <location>
        <begin position="159"/>
        <end position="485"/>
    </location>
</feature>
<accession>A0AAE1ALL0</accession>
<dbReference type="PANTHER" id="PTHR43407">
    <property type="entry name" value="GLUTAMINE SYNTHETASE"/>
    <property type="match status" value="1"/>
</dbReference>
<dbReference type="InterPro" id="IPR014746">
    <property type="entry name" value="Gln_synth/guanido_kin_cat_dom"/>
</dbReference>
<comment type="subunit">
    <text evidence="3">Dodecamer. Interacts with BFSP2 and VIM.</text>
</comment>
<gene>
    <name evidence="9" type="ORF">RRG08_004035</name>
</gene>
<name>A0AAE1ALL0_9GAST</name>
<keyword evidence="10" id="KW-1185">Reference proteome</keyword>
<dbReference type="SMART" id="SM01230">
    <property type="entry name" value="Gln-synt_C"/>
    <property type="match status" value="1"/>
</dbReference>
<evidence type="ECO:0000256" key="4">
    <source>
        <dbReference type="ARBA" id="ARBA00039404"/>
    </source>
</evidence>
<evidence type="ECO:0000256" key="5">
    <source>
        <dbReference type="ARBA" id="ARBA00042675"/>
    </source>
</evidence>
<dbReference type="Gene3D" id="3.30.590.10">
    <property type="entry name" value="Glutamine synthetase/guanido kinase, catalytic domain"/>
    <property type="match status" value="1"/>
</dbReference>
<evidence type="ECO:0000256" key="7">
    <source>
        <dbReference type="RuleBase" id="RU000384"/>
    </source>
</evidence>
<dbReference type="GO" id="GO:0004356">
    <property type="term" value="F:glutamine synthetase activity"/>
    <property type="evidence" value="ECO:0007669"/>
    <property type="project" value="InterPro"/>
</dbReference>
<dbReference type="PANTHER" id="PTHR43407:SF1">
    <property type="entry name" value="LENGSIN"/>
    <property type="match status" value="1"/>
</dbReference>
<evidence type="ECO:0000313" key="10">
    <source>
        <dbReference type="Proteomes" id="UP001283361"/>
    </source>
</evidence>
<dbReference type="PROSITE" id="PS51987">
    <property type="entry name" value="GS_CATALYTIC"/>
    <property type="match status" value="1"/>
</dbReference>
<dbReference type="InterPro" id="IPR036651">
    <property type="entry name" value="Gln_synt_N_sf"/>
</dbReference>
<comment type="similarity">
    <text evidence="1 6 7">Belongs to the glutamine synthetase family.</text>
</comment>
<dbReference type="Gene3D" id="3.10.20.70">
    <property type="entry name" value="Glutamine synthetase, N-terminal domain"/>
    <property type="match status" value="1"/>
</dbReference>
<dbReference type="EMBL" id="JAWDGP010001612">
    <property type="protein sequence ID" value="KAK3789923.1"/>
    <property type="molecule type" value="Genomic_DNA"/>
</dbReference>